<organism evidence="1 2">
    <name type="scientific">Schaalia meyeri</name>
    <dbReference type="NCBI Taxonomy" id="52773"/>
    <lineage>
        <taxon>Bacteria</taxon>
        <taxon>Bacillati</taxon>
        <taxon>Actinomycetota</taxon>
        <taxon>Actinomycetes</taxon>
        <taxon>Actinomycetales</taxon>
        <taxon>Actinomycetaceae</taxon>
        <taxon>Schaalia</taxon>
    </lineage>
</organism>
<sequence>MTVQTESYDDPGIVPVSVRKKYSFHEVRNACGVLSAVAPNEWSDIIDVLDKFSFSANLLLRAGGNNSAMADELNCALRARGWAECRYVVRREGRIEYREKGRSFDEFPAVEMPSYWVDNRKGRVLVDVEWNAKDGNLDRDLAAYRAWYEDGLIDGAVIITKDRASLFDIACELWADHLKVRPEDVRIATKCPAKKRCDRQRELALPLDLTTTTVTSLDKAIPRLDRGEAGTCPVAIVAVSAHTWDHTQFDPD</sequence>
<dbReference type="GO" id="GO:0009036">
    <property type="term" value="F:type II site-specific deoxyribonuclease activity"/>
    <property type="evidence" value="ECO:0007669"/>
    <property type="project" value="InterPro"/>
</dbReference>
<accession>A0AAP9Y6A4</accession>
<gene>
    <name evidence="1" type="ORF">I6H42_07330</name>
</gene>
<keyword evidence="2" id="KW-1185">Reference proteome</keyword>
<proteinExistence type="predicted"/>
<evidence type="ECO:0008006" key="3">
    <source>
        <dbReference type="Google" id="ProtNLM"/>
    </source>
</evidence>
<dbReference type="EMBL" id="CP066065">
    <property type="protein sequence ID" value="QQC43588.1"/>
    <property type="molecule type" value="Genomic_DNA"/>
</dbReference>
<dbReference type="AlphaFoldDB" id="A0AAP9Y6A4"/>
<dbReference type="REBASE" id="482609">
    <property type="entry name" value="Sme985ORF7335P"/>
</dbReference>
<dbReference type="RefSeq" id="WP_083313986.1">
    <property type="nucleotide sequence ID" value="NZ_CP066065.1"/>
</dbReference>
<dbReference type="Pfam" id="PF09195">
    <property type="entry name" value="Endonuc-BglII"/>
    <property type="match status" value="1"/>
</dbReference>
<dbReference type="InterPro" id="IPR015278">
    <property type="entry name" value="BglII-like"/>
</dbReference>
<dbReference type="SUPFAM" id="SSF52980">
    <property type="entry name" value="Restriction endonuclease-like"/>
    <property type="match status" value="1"/>
</dbReference>
<dbReference type="Proteomes" id="UP000595220">
    <property type="component" value="Chromosome"/>
</dbReference>
<reference evidence="1 2" key="1">
    <citation type="submission" date="2020-12" db="EMBL/GenBank/DDBJ databases">
        <title>FDA dAtabase for Regulatory Grade micrObial Sequences (FDA-ARGOS): Supporting development and validation of Infectious Disease Dx tests.</title>
        <authorList>
            <person name="Sproer C."/>
            <person name="Gronow S."/>
            <person name="Severitt S."/>
            <person name="Schroder I."/>
            <person name="Tallon L."/>
            <person name="Sadzewicz L."/>
            <person name="Zhao X."/>
            <person name="Boylan J."/>
            <person name="Ott S."/>
            <person name="Bowen H."/>
            <person name="Vavikolanu K."/>
            <person name="Mehta A."/>
            <person name="Aluvathingal J."/>
            <person name="Nadendla S."/>
            <person name="Lowell S."/>
            <person name="Myers T."/>
            <person name="Yan Y."/>
            <person name="Sichtig H."/>
        </authorList>
    </citation>
    <scope>NUCLEOTIDE SEQUENCE [LARGE SCALE GENOMIC DNA]</scope>
    <source>
        <strain evidence="1 2">FDAARGOS_985</strain>
    </source>
</reference>
<dbReference type="InterPro" id="IPR011335">
    <property type="entry name" value="Restrct_endonuc-II-like"/>
</dbReference>
<dbReference type="GO" id="GO:0009307">
    <property type="term" value="P:DNA restriction-modification system"/>
    <property type="evidence" value="ECO:0007669"/>
    <property type="project" value="InterPro"/>
</dbReference>
<name>A0AAP9Y6A4_9ACTO</name>
<evidence type="ECO:0000313" key="2">
    <source>
        <dbReference type="Proteomes" id="UP000595220"/>
    </source>
</evidence>
<protein>
    <recommendedName>
        <fullName evidence="3">Restriction endonuclease BglII</fullName>
    </recommendedName>
</protein>
<evidence type="ECO:0000313" key="1">
    <source>
        <dbReference type="EMBL" id="QQC43588.1"/>
    </source>
</evidence>